<dbReference type="Proteomes" id="UP000663405">
    <property type="component" value="Segment"/>
</dbReference>
<sequence>MRSNTVRNLKNNMLVVLSGVSERATVALPRLVGMMQHAVLSLTGLVIEPPPNDSVIHVRTPGTMVDNMVRLGDTGACTFVCVRDNNDGHYKAADPGHSVIVRAPIRDLVLEFSPSDDWTAQTRWTAFLVVHENI</sequence>
<dbReference type="EMBL" id="MT926123">
    <property type="protein sequence ID" value="QOE77200.1"/>
    <property type="molecule type" value="Genomic_DNA"/>
</dbReference>
<proteinExistence type="predicted"/>
<reference evidence="1" key="1">
    <citation type="submission" date="2020-08" db="EMBL/GenBank/DDBJ databases">
        <title>Multiple strains of infectious spleen and kidney necrosis virus found repeatedly in banggai cardinalfish Pterapogon kauderni from 2000 to 2017.</title>
        <authorList>
            <person name="Koda S.A."/>
            <person name="Subramaniam K."/>
            <person name="Groff J.M."/>
            <person name="Yanong R.P."/>
            <person name="Pouder D.B."/>
            <person name="Pedersen M."/>
            <person name="Pelton C."/>
            <person name="Garner M."/>
            <person name="Phelps N."/>
            <person name="Armien A.G."/>
            <person name="Hyatt M."/>
            <person name="Hick P.M."/>
            <person name="Becker J.A."/>
            <person name="Tweedie A."/>
            <person name="Stidworthy M.F."/>
            <person name="Davison A.J."/>
            <person name="Frasca S. Jr."/>
            <person name="Waltzek T.B."/>
        </authorList>
    </citation>
    <scope>NUCLEOTIDE SEQUENCE</scope>
    <source>
        <strain evidence="1">BCIV/2017</strain>
    </source>
</reference>
<accession>A0A866W0Z5</accession>
<name>A0A866W0Z5_ISKNV</name>
<gene>
    <name evidence="1" type="primary">61</name>
</gene>
<organism evidence="1">
    <name type="scientific">Banggai cardinalfish iridovirus</name>
    <dbReference type="NCBI Taxonomy" id="565290"/>
    <lineage>
        <taxon>Viruses</taxon>
        <taxon>Varidnaviria</taxon>
        <taxon>Bamfordvirae</taxon>
        <taxon>Nucleocytoviricota</taxon>
        <taxon>Megaviricetes</taxon>
        <taxon>Pimascovirales</taxon>
        <taxon>Pimascovirales incertae sedis</taxon>
        <taxon>Iridoviridae</taxon>
        <taxon>Alphairidovirinae</taxon>
        <taxon>Megalocytivirus</taxon>
        <taxon>Megalocytivirus pagrus1</taxon>
        <taxon>Infectious spleen and kidney necrosis virus</taxon>
    </lineage>
</organism>
<protein>
    <submittedName>
        <fullName evidence="1">Uncharacterized protein</fullName>
    </submittedName>
</protein>
<evidence type="ECO:0000313" key="1">
    <source>
        <dbReference type="EMBL" id="QOE77200.1"/>
    </source>
</evidence>